<dbReference type="AlphaFoldDB" id="A0A849T1J5"/>
<comment type="similarity">
    <text evidence="1 6">Belongs to the NusB family.</text>
</comment>
<sequence length="144" mass="15373">MSAPVEGARHQARELVFRVAYQSDLIGDSIGELWKQLPEAAELADDPRELATDLTGALSANLASIDESIASAASHWPLARLAATDRAVLRLAVAELIARPGTPARVVLDEAIMIARRFGSDESGGFVNGVLDRVARTLRPAEFA</sequence>
<dbReference type="HAMAP" id="MF_00073">
    <property type="entry name" value="NusB"/>
    <property type="match status" value="1"/>
</dbReference>
<evidence type="ECO:0000256" key="4">
    <source>
        <dbReference type="ARBA" id="ARBA00023015"/>
    </source>
</evidence>
<feature type="domain" description="NusB/RsmB/TIM44" evidence="7">
    <location>
        <begin position="10"/>
        <end position="136"/>
    </location>
</feature>
<evidence type="ECO:0000256" key="5">
    <source>
        <dbReference type="ARBA" id="ARBA00023163"/>
    </source>
</evidence>
<evidence type="ECO:0000313" key="8">
    <source>
        <dbReference type="EMBL" id="NOT35159.1"/>
    </source>
</evidence>
<dbReference type="GO" id="GO:0003723">
    <property type="term" value="F:RNA binding"/>
    <property type="evidence" value="ECO:0007669"/>
    <property type="project" value="UniProtKB-UniRule"/>
</dbReference>
<evidence type="ECO:0000256" key="1">
    <source>
        <dbReference type="ARBA" id="ARBA00005952"/>
    </source>
</evidence>
<name>A0A849T1J5_UNCEI</name>
<dbReference type="NCBIfam" id="TIGR01951">
    <property type="entry name" value="nusB"/>
    <property type="match status" value="1"/>
</dbReference>
<proteinExistence type="inferred from homology"/>
<keyword evidence="3 6" id="KW-0694">RNA-binding</keyword>
<protein>
    <recommendedName>
        <fullName evidence="6">Transcription antitermination protein NusB</fullName>
    </recommendedName>
    <alternativeName>
        <fullName evidence="6">Antitermination factor NusB</fullName>
    </alternativeName>
</protein>
<gene>
    <name evidence="6 8" type="primary">nusB</name>
    <name evidence="8" type="ORF">HOP12_13515</name>
</gene>
<dbReference type="GO" id="GO:0031564">
    <property type="term" value="P:transcription antitermination"/>
    <property type="evidence" value="ECO:0007669"/>
    <property type="project" value="UniProtKB-KW"/>
</dbReference>
<dbReference type="Pfam" id="PF01029">
    <property type="entry name" value="NusB"/>
    <property type="match status" value="1"/>
</dbReference>
<dbReference type="InterPro" id="IPR035926">
    <property type="entry name" value="NusB-like_sf"/>
</dbReference>
<keyword evidence="2 6" id="KW-0889">Transcription antitermination</keyword>
<comment type="caution">
    <text evidence="8">The sequence shown here is derived from an EMBL/GenBank/DDBJ whole genome shotgun (WGS) entry which is preliminary data.</text>
</comment>
<evidence type="ECO:0000256" key="6">
    <source>
        <dbReference type="HAMAP-Rule" id="MF_00073"/>
    </source>
</evidence>
<keyword evidence="5 6" id="KW-0804">Transcription</keyword>
<dbReference type="InterPro" id="IPR006027">
    <property type="entry name" value="NusB_RsmB_TIM44"/>
</dbReference>
<dbReference type="InterPro" id="IPR011605">
    <property type="entry name" value="NusB_fam"/>
</dbReference>
<evidence type="ECO:0000259" key="7">
    <source>
        <dbReference type="Pfam" id="PF01029"/>
    </source>
</evidence>
<evidence type="ECO:0000256" key="2">
    <source>
        <dbReference type="ARBA" id="ARBA00022814"/>
    </source>
</evidence>
<organism evidence="8 9">
    <name type="scientific">Eiseniibacteriota bacterium</name>
    <dbReference type="NCBI Taxonomy" id="2212470"/>
    <lineage>
        <taxon>Bacteria</taxon>
        <taxon>Candidatus Eiseniibacteriota</taxon>
    </lineage>
</organism>
<dbReference type="EMBL" id="JABFRW010000178">
    <property type="protein sequence ID" value="NOT35159.1"/>
    <property type="molecule type" value="Genomic_DNA"/>
</dbReference>
<reference evidence="8 9" key="1">
    <citation type="submission" date="2020-04" db="EMBL/GenBank/DDBJ databases">
        <title>Metagenomic profiling of ammonia- and methane-oxidizing microorganisms in a Dutch drinking water treatment plant.</title>
        <authorList>
            <person name="Poghosyan L."/>
            <person name="Leucker S."/>
        </authorList>
    </citation>
    <scope>NUCLEOTIDE SEQUENCE [LARGE SCALE GENOMIC DNA]</scope>
    <source>
        <strain evidence="8">S-RSF-IL-03</strain>
    </source>
</reference>
<dbReference type="Proteomes" id="UP000580839">
    <property type="component" value="Unassembled WGS sequence"/>
</dbReference>
<dbReference type="GO" id="GO:0005829">
    <property type="term" value="C:cytosol"/>
    <property type="evidence" value="ECO:0007669"/>
    <property type="project" value="TreeGrafter"/>
</dbReference>
<evidence type="ECO:0000256" key="3">
    <source>
        <dbReference type="ARBA" id="ARBA00022884"/>
    </source>
</evidence>
<dbReference type="GO" id="GO:0006353">
    <property type="term" value="P:DNA-templated transcription termination"/>
    <property type="evidence" value="ECO:0007669"/>
    <property type="project" value="UniProtKB-UniRule"/>
</dbReference>
<comment type="function">
    <text evidence="6">Involved in transcription antitermination. Required for transcription of ribosomal RNA (rRNA) genes. Binds specifically to the boxA antiterminator sequence of the ribosomal RNA (rrn) operons.</text>
</comment>
<dbReference type="PANTHER" id="PTHR11078:SF3">
    <property type="entry name" value="ANTITERMINATION NUSB DOMAIN-CONTAINING PROTEIN"/>
    <property type="match status" value="1"/>
</dbReference>
<accession>A0A849T1J5</accession>
<dbReference type="SUPFAM" id="SSF48013">
    <property type="entry name" value="NusB-like"/>
    <property type="match status" value="1"/>
</dbReference>
<evidence type="ECO:0000313" key="9">
    <source>
        <dbReference type="Proteomes" id="UP000580839"/>
    </source>
</evidence>
<dbReference type="PANTHER" id="PTHR11078">
    <property type="entry name" value="N UTILIZATION SUBSTANCE PROTEIN B-RELATED"/>
    <property type="match status" value="1"/>
</dbReference>
<dbReference type="Gene3D" id="1.10.940.10">
    <property type="entry name" value="NusB-like"/>
    <property type="match status" value="1"/>
</dbReference>
<keyword evidence="4 6" id="KW-0805">Transcription regulation</keyword>